<dbReference type="EMBL" id="JAAKZY010000041">
    <property type="protein sequence ID" value="NGO08966.1"/>
    <property type="molecule type" value="Genomic_DNA"/>
</dbReference>
<dbReference type="InterPro" id="IPR001638">
    <property type="entry name" value="Solute-binding_3/MltF_N"/>
</dbReference>
<comment type="caution">
    <text evidence="4">The sequence shown here is derived from an EMBL/GenBank/DDBJ whole genome shotgun (WGS) entry which is preliminary data.</text>
</comment>
<dbReference type="PANTHER" id="PTHR35936">
    <property type="entry name" value="MEMBRANE-BOUND LYTIC MUREIN TRANSGLYCOSYLASE F"/>
    <property type="match status" value="1"/>
</dbReference>
<feature type="signal peptide" evidence="2">
    <location>
        <begin position="1"/>
        <end position="27"/>
    </location>
</feature>
<dbReference type="SUPFAM" id="SSF53850">
    <property type="entry name" value="Periplasmic binding protein-like II"/>
    <property type="match status" value="1"/>
</dbReference>
<dbReference type="AlphaFoldDB" id="A0A6G4V4M6"/>
<evidence type="ECO:0000313" key="5">
    <source>
        <dbReference type="Proteomes" id="UP000472335"/>
    </source>
</evidence>
<dbReference type="Pfam" id="PF00497">
    <property type="entry name" value="SBP_bac_3"/>
    <property type="match status" value="1"/>
</dbReference>
<dbReference type="RefSeq" id="WP_165259466.1">
    <property type="nucleotide sequence ID" value="NZ_JAAKZY010000041.1"/>
</dbReference>
<keyword evidence="5" id="KW-1185">Reference proteome</keyword>
<organism evidence="4 5">
    <name type="scientific">Streptomyces scabichelini</name>
    <dbReference type="NCBI Taxonomy" id="2711217"/>
    <lineage>
        <taxon>Bacteria</taxon>
        <taxon>Bacillati</taxon>
        <taxon>Actinomycetota</taxon>
        <taxon>Actinomycetes</taxon>
        <taxon>Kitasatosporales</taxon>
        <taxon>Streptomycetaceae</taxon>
        <taxon>Streptomyces</taxon>
    </lineage>
</organism>
<dbReference type="Proteomes" id="UP000472335">
    <property type="component" value="Unassembled WGS sequence"/>
</dbReference>
<reference evidence="4 5" key="1">
    <citation type="submission" date="2020-02" db="EMBL/GenBank/DDBJ databases">
        <title>Whole-genome analyses of novel actinobacteria.</title>
        <authorList>
            <person name="Sahin N."/>
            <person name="Gencbay T."/>
        </authorList>
    </citation>
    <scope>NUCLEOTIDE SEQUENCE [LARGE SCALE GENOMIC DNA]</scope>
    <source>
        <strain evidence="4 5">HC44</strain>
    </source>
</reference>
<dbReference type="PANTHER" id="PTHR35936:SF17">
    <property type="entry name" value="ARGININE-BINDING EXTRACELLULAR PROTEIN ARTP"/>
    <property type="match status" value="1"/>
</dbReference>
<evidence type="ECO:0000313" key="4">
    <source>
        <dbReference type="EMBL" id="NGO08966.1"/>
    </source>
</evidence>
<dbReference type="PROSITE" id="PS51257">
    <property type="entry name" value="PROKAR_LIPOPROTEIN"/>
    <property type="match status" value="1"/>
</dbReference>
<feature type="domain" description="Solute-binding protein family 3/N-terminal" evidence="3">
    <location>
        <begin position="71"/>
        <end position="302"/>
    </location>
</feature>
<proteinExistence type="predicted"/>
<evidence type="ECO:0000256" key="1">
    <source>
        <dbReference type="ARBA" id="ARBA00022729"/>
    </source>
</evidence>
<accession>A0A6G4V4M6</accession>
<keyword evidence="1 2" id="KW-0732">Signal</keyword>
<protein>
    <submittedName>
        <fullName evidence="4">Transporter substrate-binding domain-containing protein</fullName>
    </submittedName>
</protein>
<dbReference type="SMART" id="SM00062">
    <property type="entry name" value="PBPb"/>
    <property type="match status" value="1"/>
</dbReference>
<gene>
    <name evidence="4" type="ORF">G5C60_15480</name>
</gene>
<sequence length="321" mass="33369">MHHRARTAATGTCALMLPLVLALTACSVDDSTVGSSSDSGKPKPSASVAVALAPPDAALRARVPKQYAGKDVVMGVSEYAPYITFGSGGGITGLVPDLNKQLSSMLGIRITLRKTTFDSTIPGIKSGRIDLSSPVGDFVERQTEVDMTDFAQSNVTVMVAAQASFRPKTGTDLCGRKVGVEKGAGTQNVVAALTQRCEKAGKSAVNDQVFTDLPAAALALQSGRIDAVAAPSAANTAASESSGGRFKTVEIKDMLDLPAATAIYGIVSKKDSGLAPVLADALRKLHDEGTYQKLFDKWDLPLSTVDKAKIQVNGSKQSQTA</sequence>
<name>A0A6G4V4M6_9ACTN</name>
<dbReference type="Gene3D" id="3.40.190.10">
    <property type="entry name" value="Periplasmic binding protein-like II"/>
    <property type="match status" value="2"/>
</dbReference>
<feature type="chain" id="PRO_5039093449" evidence="2">
    <location>
        <begin position="28"/>
        <end position="321"/>
    </location>
</feature>
<evidence type="ECO:0000256" key="2">
    <source>
        <dbReference type="SAM" id="SignalP"/>
    </source>
</evidence>
<evidence type="ECO:0000259" key="3">
    <source>
        <dbReference type="SMART" id="SM00062"/>
    </source>
</evidence>